<sequence>MPRSSVEDTGRPLPDTPEAAAVPPAPLVLEHDVLRSLLGAWALAACAPEETLAVEEHLGECAACADEARRLSEAVELLQRPEPLDLDPTLRTRVLQGCLDRRPPRIPVPEWAAPYDAETARLDALLQDFGDAEWHAPVRLRWFEGDKQTTRRTTVAGVIAHLLSVDGLVAVALGLDDPLTGEHTTPAAPTPAARTEAYWRAAHFPPNRSVRVPWREQSHGIVRTAAFGGDGSGKLPVPYGECELPLHEAMLDRAFECWVHAGDIAEAVDYPYTPPAAPHLHGMIDLAARMLPEALAARRRAGLAAPSRTARHLVPAGEPGRSLRLEIEGSGGGEWLIPLDSPAALPSAAHEVAHVALDGTEFCQLAAGHVSPEEAAAGQDGDREAIRDVLFAAASLSRM</sequence>
<evidence type="ECO:0000256" key="3">
    <source>
        <dbReference type="SAM" id="MobiDB-lite"/>
    </source>
</evidence>
<dbReference type="Pfam" id="PF13490">
    <property type="entry name" value="zf-HC2"/>
    <property type="match status" value="1"/>
</dbReference>
<evidence type="ECO:0000256" key="2">
    <source>
        <dbReference type="ARBA" id="ARBA00023163"/>
    </source>
</evidence>
<evidence type="ECO:0000256" key="1">
    <source>
        <dbReference type="ARBA" id="ARBA00023015"/>
    </source>
</evidence>
<dbReference type="InterPro" id="IPR027383">
    <property type="entry name" value="Znf_put"/>
</dbReference>
<dbReference type="Gene3D" id="1.20.120.450">
    <property type="entry name" value="dinb family like domain"/>
    <property type="match status" value="1"/>
</dbReference>
<name>A0ABU0RRJ9_9ACTN</name>
<keyword evidence="2" id="KW-0804">Transcription</keyword>
<accession>A0ABU0RRJ9</accession>
<evidence type="ECO:0000313" key="5">
    <source>
        <dbReference type="EMBL" id="MDQ0934606.1"/>
    </source>
</evidence>
<comment type="caution">
    <text evidence="5">The sequence shown here is derived from an EMBL/GenBank/DDBJ whole genome shotgun (WGS) entry which is preliminary data.</text>
</comment>
<dbReference type="Gene3D" id="1.10.10.1320">
    <property type="entry name" value="Anti-sigma factor, zinc-finger domain"/>
    <property type="match status" value="1"/>
</dbReference>
<dbReference type="InterPro" id="IPR034660">
    <property type="entry name" value="DinB/YfiT-like"/>
</dbReference>
<evidence type="ECO:0000259" key="4">
    <source>
        <dbReference type="Pfam" id="PF13490"/>
    </source>
</evidence>
<feature type="compositionally biased region" description="Basic and acidic residues" evidence="3">
    <location>
        <begin position="1"/>
        <end position="10"/>
    </location>
</feature>
<feature type="domain" description="Putative zinc-finger" evidence="4">
    <location>
        <begin position="35"/>
        <end position="65"/>
    </location>
</feature>
<organism evidence="5 6">
    <name type="scientific">Streptomyces turgidiscabies</name>
    <dbReference type="NCBI Taxonomy" id="85558"/>
    <lineage>
        <taxon>Bacteria</taxon>
        <taxon>Bacillati</taxon>
        <taxon>Actinomycetota</taxon>
        <taxon>Actinomycetes</taxon>
        <taxon>Kitasatosporales</taxon>
        <taxon>Streptomycetaceae</taxon>
        <taxon>Streptomyces</taxon>
    </lineage>
</organism>
<dbReference type="Proteomes" id="UP001223072">
    <property type="component" value="Unassembled WGS sequence"/>
</dbReference>
<dbReference type="SUPFAM" id="SSF109854">
    <property type="entry name" value="DinB/YfiT-like putative metalloenzymes"/>
    <property type="match status" value="1"/>
</dbReference>
<keyword evidence="6" id="KW-1185">Reference proteome</keyword>
<feature type="region of interest" description="Disordered" evidence="3">
    <location>
        <begin position="1"/>
        <end position="20"/>
    </location>
</feature>
<reference evidence="5 6" key="1">
    <citation type="submission" date="2023-07" db="EMBL/GenBank/DDBJ databases">
        <title>Comparative genomics of wheat-associated soil bacteria to identify genetic determinants of phenazine resistance.</title>
        <authorList>
            <person name="Mouncey N."/>
        </authorList>
    </citation>
    <scope>NUCLEOTIDE SEQUENCE [LARGE SCALE GENOMIC DNA]</scope>
    <source>
        <strain evidence="5 6">W2I16</strain>
    </source>
</reference>
<dbReference type="EMBL" id="JAUSZS010000004">
    <property type="protein sequence ID" value="MDQ0934606.1"/>
    <property type="molecule type" value="Genomic_DNA"/>
</dbReference>
<gene>
    <name evidence="5" type="ORF">QFZ49_004546</name>
</gene>
<dbReference type="InterPro" id="IPR041916">
    <property type="entry name" value="Anti_sigma_zinc_sf"/>
</dbReference>
<evidence type="ECO:0000313" key="6">
    <source>
        <dbReference type="Proteomes" id="UP001223072"/>
    </source>
</evidence>
<keyword evidence="1" id="KW-0805">Transcription regulation</keyword>
<protein>
    <recommendedName>
        <fullName evidence="4">Putative zinc-finger domain-containing protein</fullName>
    </recommendedName>
</protein>
<proteinExistence type="predicted"/>